<reference evidence="2 3" key="1">
    <citation type="submission" date="2024-05" db="EMBL/GenBank/DDBJ databases">
        <authorList>
            <person name="Duchaud E."/>
        </authorList>
    </citation>
    <scope>NUCLEOTIDE SEQUENCE [LARGE SCALE GENOMIC DNA]</scope>
    <source>
        <strain evidence="2">Ena-SAMPLE-TAB-13-05-2024-13:56:06:370-140308</strain>
    </source>
</reference>
<feature type="transmembrane region" description="Helical" evidence="1">
    <location>
        <begin position="121"/>
        <end position="141"/>
    </location>
</feature>
<comment type="caution">
    <text evidence="2">The sequence shown here is derived from an EMBL/GenBank/DDBJ whole genome shotgun (WGS) entry which is preliminary data.</text>
</comment>
<keyword evidence="1" id="KW-0812">Transmembrane</keyword>
<accession>A0ABP1ESL4</accession>
<proteinExistence type="predicted"/>
<protein>
    <submittedName>
        <fullName evidence="2">Uncharacterized protein</fullName>
    </submittedName>
</protein>
<evidence type="ECO:0000313" key="3">
    <source>
        <dbReference type="Proteomes" id="UP001497527"/>
    </source>
</evidence>
<dbReference type="EMBL" id="CAXJIO010000010">
    <property type="protein sequence ID" value="CAL2101555.1"/>
    <property type="molecule type" value="Genomic_DNA"/>
</dbReference>
<organism evidence="2 3">
    <name type="scientific">Tenacibaculum polynesiense</name>
    <dbReference type="NCBI Taxonomy" id="3137857"/>
    <lineage>
        <taxon>Bacteria</taxon>
        <taxon>Pseudomonadati</taxon>
        <taxon>Bacteroidota</taxon>
        <taxon>Flavobacteriia</taxon>
        <taxon>Flavobacteriales</taxon>
        <taxon>Flavobacteriaceae</taxon>
        <taxon>Tenacibaculum</taxon>
    </lineage>
</organism>
<dbReference type="Proteomes" id="UP001497527">
    <property type="component" value="Unassembled WGS sequence"/>
</dbReference>
<keyword evidence="1" id="KW-1133">Transmembrane helix</keyword>
<evidence type="ECO:0000256" key="1">
    <source>
        <dbReference type="SAM" id="Phobius"/>
    </source>
</evidence>
<dbReference type="RefSeq" id="WP_348715284.1">
    <property type="nucleotide sequence ID" value="NZ_CAXJIO010000010.1"/>
</dbReference>
<keyword evidence="1" id="KW-0472">Membrane</keyword>
<name>A0ABP1ESL4_9FLAO</name>
<gene>
    <name evidence="2" type="ORF">T190423A01A_10118</name>
</gene>
<sequence>MTINDTTKLFKNLLSQTNKKSERRIYNCFIQVLSSLEKKELTKEQIDRINNKLTSLNLKEIRANRRKLYSQRLNEFKTFLKSEFSFTTEKYYAGIYMAYGMVFGSGIGLSLGTAINPTWGLSLGMSMGTSMGMLFGMLYGAKKDAEAKRQGRVL</sequence>
<feature type="transmembrane region" description="Helical" evidence="1">
    <location>
        <begin position="91"/>
        <end position="115"/>
    </location>
</feature>
<evidence type="ECO:0000313" key="2">
    <source>
        <dbReference type="EMBL" id="CAL2101555.1"/>
    </source>
</evidence>
<keyword evidence="3" id="KW-1185">Reference proteome</keyword>